<dbReference type="Proteomes" id="UP000295818">
    <property type="component" value="Unassembled WGS sequence"/>
</dbReference>
<evidence type="ECO:0000313" key="3">
    <source>
        <dbReference type="EMBL" id="TCO14409.1"/>
    </source>
</evidence>
<dbReference type="Gene3D" id="2.30.110.10">
    <property type="entry name" value="Electron Transport, Fmn-binding Protein, Chain A"/>
    <property type="match status" value="1"/>
</dbReference>
<evidence type="ECO:0000259" key="2">
    <source>
        <dbReference type="Pfam" id="PF01243"/>
    </source>
</evidence>
<dbReference type="InterPro" id="IPR012349">
    <property type="entry name" value="Split_barrel_FMN-bd"/>
</dbReference>
<reference evidence="3 4" key="1">
    <citation type="journal article" date="2015" name="Stand. Genomic Sci.">
        <title>Genomic Encyclopedia of Bacterial and Archaeal Type Strains, Phase III: the genomes of soil and plant-associated and newly described type strains.</title>
        <authorList>
            <person name="Whitman W.B."/>
            <person name="Woyke T."/>
            <person name="Klenk H.P."/>
            <person name="Zhou Y."/>
            <person name="Lilburn T.G."/>
            <person name="Beck B.J."/>
            <person name="De Vos P."/>
            <person name="Vandamme P."/>
            <person name="Eisen J.A."/>
            <person name="Garrity G."/>
            <person name="Hugenholtz P."/>
            <person name="Kyrpides N.C."/>
        </authorList>
    </citation>
    <scope>NUCLEOTIDE SEQUENCE [LARGE SCALE GENOMIC DNA]</scope>
    <source>
        <strain evidence="3 4">VKM Ac-2538</strain>
    </source>
</reference>
<dbReference type="PANTHER" id="PTHR35176:SF2">
    <property type="entry name" value="F420H(2)-DEPENDENT REDUCTASE RV1155"/>
    <property type="match status" value="1"/>
</dbReference>
<dbReference type="RefSeq" id="WP_132194296.1">
    <property type="nucleotide sequence ID" value="NZ_SLWM01000020.1"/>
</dbReference>
<evidence type="ECO:0000256" key="1">
    <source>
        <dbReference type="ARBA" id="ARBA00023002"/>
    </source>
</evidence>
<dbReference type="NCBIfam" id="TIGR03618">
    <property type="entry name" value="Rv1155_F420"/>
    <property type="match status" value="1"/>
</dbReference>
<dbReference type="PANTHER" id="PTHR35176">
    <property type="entry name" value="HEME OXYGENASE HI_0854-RELATED"/>
    <property type="match status" value="1"/>
</dbReference>
<accession>A0ABY2BB26</accession>
<organism evidence="3 4">
    <name type="scientific">Kribbella orskensis</name>
    <dbReference type="NCBI Taxonomy" id="2512216"/>
    <lineage>
        <taxon>Bacteria</taxon>
        <taxon>Bacillati</taxon>
        <taxon>Actinomycetota</taxon>
        <taxon>Actinomycetes</taxon>
        <taxon>Propionibacteriales</taxon>
        <taxon>Kribbellaceae</taxon>
        <taxon>Kribbella</taxon>
    </lineage>
</organism>
<dbReference type="SUPFAM" id="SSF50475">
    <property type="entry name" value="FMN-binding split barrel"/>
    <property type="match status" value="1"/>
</dbReference>
<protein>
    <submittedName>
        <fullName evidence="3">PPOX class probable F420-dependent enzyme</fullName>
    </submittedName>
</protein>
<keyword evidence="1" id="KW-0560">Oxidoreductase</keyword>
<proteinExistence type="predicted"/>
<sequence length="148" mass="16235">MTTLSEAAALASEDHGLAVVATRRADGTIQSSVVNVGAMGHPTDGEQVLAFVTYGQVKLKNLRARPELAVTFRRGWQWATVEGTAELAGPDDRPEWLTDDDVLRLLLRDIFTAAGGTHDNWNEYDRVMKAEGRTAVLVRPTRIYTNPS</sequence>
<dbReference type="InterPro" id="IPR011576">
    <property type="entry name" value="Pyridox_Oxase_N"/>
</dbReference>
<dbReference type="InterPro" id="IPR052019">
    <property type="entry name" value="F420H2_bilvrd_red/Heme_oxyg"/>
</dbReference>
<gene>
    <name evidence="3" type="ORF">EV644_12033</name>
</gene>
<evidence type="ECO:0000313" key="4">
    <source>
        <dbReference type="Proteomes" id="UP000295818"/>
    </source>
</evidence>
<name>A0ABY2BB26_9ACTN</name>
<keyword evidence="4" id="KW-1185">Reference proteome</keyword>
<comment type="caution">
    <text evidence="3">The sequence shown here is derived from an EMBL/GenBank/DDBJ whole genome shotgun (WGS) entry which is preliminary data.</text>
</comment>
<dbReference type="EMBL" id="SLWM01000020">
    <property type="protein sequence ID" value="TCO14409.1"/>
    <property type="molecule type" value="Genomic_DNA"/>
</dbReference>
<dbReference type="InterPro" id="IPR019920">
    <property type="entry name" value="F420-binding_dom_put"/>
</dbReference>
<dbReference type="Pfam" id="PF01243">
    <property type="entry name" value="PNPOx_N"/>
    <property type="match status" value="1"/>
</dbReference>
<feature type="domain" description="Pyridoxamine 5'-phosphate oxidase N-terminal" evidence="2">
    <location>
        <begin position="10"/>
        <end position="97"/>
    </location>
</feature>